<dbReference type="AlphaFoldDB" id="A0A6M2BLW1"/>
<dbReference type="InterPro" id="IPR000847">
    <property type="entry name" value="LysR_HTH_N"/>
</dbReference>
<dbReference type="PANTHER" id="PTHR30432:SF1">
    <property type="entry name" value="DNA-BINDING TRANSCRIPTIONAL DUAL REGULATOR MODE"/>
    <property type="match status" value="1"/>
</dbReference>
<protein>
    <submittedName>
        <fullName evidence="8">TOBE domain-containing protein</fullName>
    </submittedName>
</protein>
<dbReference type="EMBL" id="JAAMOW010000001">
    <property type="protein sequence ID" value="NGY03394.1"/>
    <property type="molecule type" value="Genomic_DNA"/>
</dbReference>
<dbReference type="InterPro" id="IPR036388">
    <property type="entry name" value="WH-like_DNA-bd_sf"/>
</dbReference>
<evidence type="ECO:0000256" key="2">
    <source>
        <dbReference type="ARBA" id="ARBA00022448"/>
    </source>
</evidence>
<comment type="caution">
    <text evidence="8">The sequence shown here is derived from an EMBL/GenBank/DDBJ whole genome shotgun (WGS) entry which is preliminary data.</text>
</comment>
<feature type="domain" description="Mop" evidence="7">
    <location>
        <begin position="131"/>
        <end position="197"/>
    </location>
</feature>
<evidence type="ECO:0000256" key="3">
    <source>
        <dbReference type="ARBA" id="ARBA00022505"/>
    </source>
</evidence>
<keyword evidence="4" id="KW-0677">Repeat</keyword>
<dbReference type="Gene3D" id="1.10.10.10">
    <property type="entry name" value="Winged helix-like DNA-binding domain superfamily/Winged helix DNA-binding domain"/>
    <property type="match status" value="1"/>
</dbReference>
<gene>
    <name evidence="8" type="ORF">G7Y85_01310</name>
</gene>
<evidence type="ECO:0000259" key="7">
    <source>
        <dbReference type="PROSITE" id="PS51866"/>
    </source>
</evidence>
<dbReference type="InterPro" id="IPR036390">
    <property type="entry name" value="WH_DNA-bd_sf"/>
</dbReference>
<feature type="domain" description="Mop" evidence="7">
    <location>
        <begin position="204"/>
        <end position="270"/>
    </location>
</feature>
<organism evidence="8 9">
    <name type="scientific">Solimonas terrae</name>
    <dbReference type="NCBI Taxonomy" id="1396819"/>
    <lineage>
        <taxon>Bacteria</taxon>
        <taxon>Pseudomonadati</taxon>
        <taxon>Pseudomonadota</taxon>
        <taxon>Gammaproteobacteria</taxon>
        <taxon>Nevskiales</taxon>
        <taxon>Nevskiaceae</taxon>
        <taxon>Solimonas</taxon>
    </lineage>
</organism>
<dbReference type="Pfam" id="PF00126">
    <property type="entry name" value="HTH_1"/>
    <property type="match status" value="1"/>
</dbReference>
<proteinExistence type="inferred from homology"/>
<evidence type="ECO:0000256" key="5">
    <source>
        <dbReference type="PIRNR" id="PIRNR005763"/>
    </source>
</evidence>
<name>A0A6M2BLW1_9GAMM</name>
<dbReference type="InterPro" id="IPR051815">
    <property type="entry name" value="Molybdate_resp_trans_reg"/>
</dbReference>
<evidence type="ECO:0000256" key="6">
    <source>
        <dbReference type="PIRSR" id="PIRSR005763-1"/>
    </source>
</evidence>
<dbReference type="InterPro" id="IPR016462">
    <property type="entry name" value="ModE"/>
</dbReference>
<evidence type="ECO:0000256" key="4">
    <source>
        <dbReference type="ARBA" id="ARBA00022737"/>
    </source>
</evidence>
<dbReference type="SUPFAM" id="SSF50331">
    <property type="entry name" value="MOP-like"/>
    <property type="match status" value="2"/>
</dbReference>
<dbReference type="NCBIfam" id="TIGR00637">
    <property type="entry name" value="ModE_repress"/>
    <property type="match status" value="1"/>
</dbReference>
<keyword evidence="3 5" id="KW-0500">Molybdenum</keyword>
<dbReference type="InterPro" id="IPR003725">
    <property type="entry name" value="ModE-bd_N"/>
</dbReference>
<comment type="similarity">
    <text evidence="1 5">Belongs to the ModE family.</text>
</comment>
<dbReference type="PROSITE" id="PS51866">
    <property type="entry name" value="MOP"/>
    <property type="match status" value="2"/>
</dbReference>
<dbReference type="Gene3D" id="2.40.50.100">
    <property type="match status" value="2"/>
</dbReference>
<dbReference type="GO" id="GO:0015689">
    <property type="term" value="P:molybdate ion transport"/>
    <property type="evidence" value="ECO:0007669"/>
    <property type="project" value="UniProtKB-UniRule"/>
</dbReference>
<reference evidence="8 9" key="1">
    <citation type="journal article" date="2014" name="Int. J. Syst. Evol. Microbiol.">
        <title>Solimonas terrae sp. nov., isolated from soil.</title>
        <authorList>
            <person name="Kim S.J."/>
            <person name="Moon J.Y."/>
            <person name="Weon H.Y."/>
            <person name="Ahn J.H."/>
            <person name="Chen W.M."/>
            <person name="Kwon S.W."/>
        </authorList>
    </citation>
    <scope>NUCLEOTIDE SEQUENCE [LARGE SCALE GENOMIC DNA]</scope>
    <source>
        <strain evidence="8 9">KIS83-12</strain>
    </source>
</reference>
<evidence type="ECO:0000256" key="1">
    <source>
        <dbReference type="ARBA" id="ARBA00008110"/>
    </source>
</evidence>
<evidence type="ECO:0000313" key="8">
    <source>
        <dbReference type="EMBL" id="NGY03394.1"/>
    </source>
</evidence>
<keyword evidence="2 5" id="KW-0813">Transport</keyword>
<dbReference type="SUPFAM" id="SSF46785">
    <property type="entry name" value="Winged helix' DNA-binding domain"/>
    <property type="match status" value="1"/>
</dbReference>
<dbReference type="NCBIfam" id="TIGR00638">
    <property type="entry name" value="Mop"/>
    <property type="match status" value="2"/>
</dbReference>
<keyword evidence="9" id="KW-1185">Reference proteome</keyword>
<dbReference type="GO" id="GO:0003700">
    <property type="term" value="F:DNA-binding transcription factor activity"/>
    <property type="evidence" value="ECO:0007669"/>
    <property type="project" value="InterPro"/>
</dbReference>
<evidence type="ECO:0000313" key="9">
    <source>
        <dbReference type="Proteomes" id="UP000472676"/>
    </source>
</evidence>
<dbReference type="InterPro" id="IPR004606">
    <property type="entry name" value="Mop_domain"/>
</dbReference>
<sequence length="272" mass="28078">MAARRKSPLKLEADLGFTLRSGLSANASRVALLEQIGATGSITAAAKAVGLSYKAAWDAVAAMNNLADRPLIEGSVGGKHGGGTRLTERGVDLVQSFRALEAEHRRFLDSLNEAHARAGDDLRVLGRLAMQTSARNQFAGRVTRVTRGAINDEIELTLSGGELLVATVTHTSSESLGLRKGADAIALIKASAIIVAIDDGTPLRVSARNQLRGTVSALRPGAVNSEIAISLQGGNVVTAIITNASAEALGLREGSPAVALFKASSVILAVTA</sequence>
<accession>A0A6M2BLW1</accession>
<dbReference type="Proteomes" id="UP000472676">
    <property type="component" value="Unassembled WGS sequence"/>
</dbReference>
<dbReference type="InterPro" id="IPR005116">
    <property type="entry name" value="Transp-assoc_OB_typ1"/>
</dbReference>
<dbReference type="PIRSF" id="PIRSF005763">
    <property type="entry name" value="Txn_reg_ModE"/>
    <property type="match status" value="1"/>
</dbReference>
<dbReference type="GO" id="GO:0030151">
    <property type="term" value="F:molybdenum ion binding"/>
    <property type="evidence" value="ECO:0007669"/>
    <property type="project" value="UniProtKB-UniRule"/>
</dbReference>
<dbReference type="Pfam" id="PF03459">
    <property type="entry name" value="TOBE"/>
    <property type="match status" value="2"/>
</dbReference>
<dbReference type="InterPro" id="IPR008995">
    <property type="entry name" value="Mo/tungstate-bd_C_term_dom"/>
</dbReference>
<dbReference type="RefSeq" id="WP_166250808.1">
    <property type="nucleotide sequence ID" value="NZ_JAAMOW010000001.1"/>
</dbReference>
<dbReference type="PANTHER" id="PTHR30432">
    <property type="entry name" value="TRANSCRIPTIONAL REGULATOR MODE"/>
    <property type="match status" value="1"/>
</dbReference>
<feature type="region of interest" description="Required for dimer formation and molybdate binding" evidence="6">
    <location>
        <begin position="132"/>
        <end position="140"/>
    </location>
</feature>